<reference evidence="1" key="1">
    <citation type="submission" date="2021-06" db="EMBL/GenBank/DDBJ databases">
        <title>Elioraea tepida, sp. nov., a moderately thermophilic aerobic anoxygenic phototrophic bacterium isolated from an alkaline siliceous hot spring mat community in Yellowstone National Park, WY, USA.</title>
        <authorList>
            <person name="Saini M.K."/>
            <person name="Yoshida S."/>
            <person name="Sebastian A."/>
            <person name="Hirose S."/>
            <person name="Hara E."/>
            <person name="Tamaki H."/>
            <person name="Soulier N.T."/>
            <person name="Albert I."/>
            <person name="Hanada S."/>
            <person name="Bryant D.A."/>
            <person name="Tank M."/>
        </authorList>
    </citation>
    <scope>NUCLEOTIDE SEQUENCE</scope>
    <source>
        <strain evidence="1">MS-P2</strain>
    </source>
</reference>
<dbReference type="RefSeq" id="WP_218286112.1">
    <property type="nucleotide sequence ID" value="NZ_CP076448.1"/>
</dbReference>
<gene>
    <name evidence="1" type="ORF">KO353_02030</name>
</gene>
<accession>A0A975U4T9</accession>
<dbReference type="EMBL" id="CP076448">
    <property type="protein sequence ID" value="QXM25056.1"/>
    <property type="molecule type" value="Genomic_DNA"/>
</dbReference>
<dbReference type="KEGG" id="elio:KO353_02030"/>
<evidence type="ECO:0000313" key="1">
    <source>
        <dbReference type="EMBL" id="QXM25056.1"/>
    </source>
</evidence>
<proteinExistence type="predicted"/>
<protein>
    <submittedName>
        <fullName evidence="1">Uncharacterized protein</fullName>
    </submittedName>
</protein>
<keyword evidence="2" id="KW-1185">Reference proteome</keyword>
<organism evidence="1 2">
    <name type="scientific">Elioraea tepida</name>
    <dbReference type="NCBI Taxonomy" id="2843330"/>
    <lineage>
        <taxon>Bacteria</taxon>
        <taxon>Pseudomonadati</taxon>
        <taxon>Pseudomonadota</taxon>
        <taxon>Alphaproteobacteria</taxon>
        <taxon>Acetobacterales</taxon>
        <taxon>Elioraeaceae</taxon>
        <taxon>Elioraea</taxon>
    </lineage>
</organism>
<dbReference type="AlphaFoldDB" id="A0A975U4T9"/>
<evidence type="ECO:0000313" key="2">
    <source>
        <dbReference type="Proteomes" id="UP000694001"/>
    </source>
</evidence>
<name>A0A975U4T9_9PROT</name>
<sequence>MEGLPLMPIANTDPAYYRAQKRLLDEVEHGVREANRAVIGQRLPEITRDGFLRLATVVARLRAEYLACALGLGRETRGEVTREEIDRLARLRTAYDEARLAFEALERCVQRGYVEIADPRPVRTPF</sequence>
<dbReference type="Proteomes" id="UP000694001">
    <property type="component" value="Chromosome"/>
</dbReference>